<feature type="domain" description="Response regulatory" evidence="7">
    <location>
        <begin position="2"/>
        <end position="135"/>
    </location>
</feature>
<dbReference type="RefSeq" id="WP_003808178.1">
    <property type="nucleotide sequence ID" value="NZ_JDUX01000001.1"/>
</dbReference>
<dbReference type="InterPro" id="IPR011006">
    <property type="entry name" value="CheY-like_superfamily"/>
</dbReference>
<reference evidence="8 9" key="1">
    <citation type="submission" date="2014-03" db="EMBL/GenBank/DDBJ databases">
        <title>Genomics of Bifidobacteria.</title>
        <authorList>
            <person name="Ventura M."/>
            <person name="Milani C."/>
            <person name="Lugli G.A."/>
        </authorList>
    </citation>
    <scope>NUCLEOTIDE SEQUENCE [LARGE SCALE GENOMIC DNA]</scope>
    <source>
        <strain evidence="9">JCM 15918</strain>
    </source>
</reference>
<dbReference type="SUPFAM" id="SSF52172">
    <property type="entry name" value="CheY-like"/>
    <property type="match status" value="1"/>
</dbReference>
<dbReference type="GO" id="GO:0006355">
    <property type="term" value="P:regulation of DNA-templated transcription"/>
    <property type="evidence" value="ECO:0007669"/>
    <property type="project" value="TreeGrafter"/>
</dbReference>
<keyword evidence="4" id="KW-0238">DNA-binding</keyword>
<gene>
    <name evidence="8" type="ORF">BSTER_0380</name>
</gene>
<comment type="caution">
    <text evidence="8">The sequence shown here is derived from an EMBL/GenBank/DDBJ whole genome shotgun (WGS) entry which is preliminary data.</text>
</comment>
<dbReference type="InterPro" id="IPR039420">
    <property type="entry name" value="WalR-like"/>
</dbReference>
<dbReference type="Gene3D" id="2.40.50.1020">
    <property type="entry name" value="LytTr DNA-binding domain"/>
    <property type="match status" value="1"/>
</dbReference>
<dbReference type="Pfam" id="PF00072">
    <property type="entry name" value="Response_reg"/>
    <property type="match status" value="1"/>
</dbReference>
<dbReference type="PANTHER" id="PTHR48111">
    <property type="entry name" value="REGULATOR OF RPOS"/>
    <property type="match status" value="1"/>
</dbReference>
<dbReference type="EMBL" id="JGZQ01000008">
    <property type="protein sequence ID" value="KFI96542.1"/>
    <property type="molecule type" value="Genomic_DNA"/>
</dbReference>
<evidence type="ECO:0000256" key="2">
    <source>
        <dbReference type="ARBA" id="ARBA00023012"/>
    </source>
</evidence>
<dbReference type="SMART" id="SM00448">
    <property type="entry name" value="REC"/>
    <property type="match status" value="1"/>
</dbReference>
<dbReference type="Pfam" id="PF04397">
    <property type="entry name" value="LytTR"/>
    <property type="match status" value="1"/>
</dbReference>
<dbReference type="Proteomes" id="UP000029091">
    <property type="component" value="Unassembled WGS sequence"/>
</dbReference>
<dbReference type="InterPro" id="IPR001789">
    <property type="entry name" value="Sig_transdc_resp-reg_receiver"/>
</dbReference>
<dbReference type="SMART" id="SM00850">
    <property type="entry name" value="LytTR"/>
    <property type="match status" value="1"/>
</dbReference>
<dbReference type="GO" id="GO:0005829">
    <property type="term" value="C:cytosol"/>
    <property type="evidence" value="ECO:0007669"/>
    <property type="project" value="TreeGrafter"/>
</dbReference>
<feature type="modified residue" description="4-aspartylphosphate" evidence="6">
    <location>
        <position position="66"/>
    </location>
</feature>
<sequence length="271" mass="30449">MRIAIVEDHPAERELIATMCAEYFNGRNVGATAGRNAMQTVCDVFPDAKSFIESWKNSRYDLLLLDCYLSDENLPHATTGLDIARLLRNQNDDCAIVFITSSTDFAVLGYEVQASGYLLKPVNRKTFEATMERVEEQLKAKPPVTHLAKAQSPGTVDSSWHVAFGNPAVTMDRRLIAYALSNAHYVEFTFADGTQTKIRTNFSDVDQRLTVFDNFYRTARGVLVNFDYVSGITNAQFVMKGGKRIPITKTAVTTTCRAYAEYTFTRMRTED</sequence>
<dbReference type="AlphaFoldDB" id="A0A087DLZ2"/>
<dbReference type="GO" id="GO:0000156">
    <property type="term" value="F:phosphorelay response regulator activity"/>
    <property type="evidence" value="ECO:0007669"/>
    <property type="project" value="TreeGrafter"/>
</dbReference>
<evidence type="ECO:0000256" key="1">
    <source>
        <dbReference type="ARBA" id="ARBA00022553"/>
    </source>
</evidence>
<dbReference type="GO" id="GO:0000976">
    <property type="term" value="F:transcription cis-regulatory region binding"/>
    <property type="evidence" value="ECO:0007669"/>
    <property type="project" value="TreeGrafter"/>
</dbReference>
<evidence type="ECO:0000313" key="9">
    <source>
        <dbReference type="Proteomes" id="UP000029091"/>
    </source>
</evidence>
<evidence type="ECO:0000313" key="8">
    <source>
        <dbReference type="EMBL" id="KFI96542.1"/>
    </source>
</evidence>
<evidence type="ECO:0000256" key="6">
    <source>
        <dbReference type="PROSITE-ProRule" id="PRU00169"/>
    </source>
</evidence>
<accession>A0A087DLZ2</accession>
<dbReference type="PROSITE" id="PS50110">
    <property type="entry name" value="RESPONSE_REGULATORY"/>
    <property type="match status" value="1"/>
</dbReference>
<dbReference type="PANTHER" id="PTHR48111:SF1">
    <property type="entry name" value="TWO-COMPONENT RESPONSE REGULATOR ORR33"/>
    <property type="match status" value="1"/>
</dbReference>
<evidence type="ECO:0000256" key="4">
    <source>
        <dbReference type="ARBA" id="ARBA00023125"/>
    </source>
</evidence>
<keyword evidence="1 6" id="KW-0597">Phosphoprotein</keyword>
<evidence type="ECO:0000256" key="5">
    <source>
        <dbReference type="ARBA" id="ARBA00023163"/>
    </source>
</evidence>
<name>A0A087DLZ2_BIFAD</name>
<dbReference type="GO" id="GO:0032993">
    <property type="term" value="C:protein-DNA complex"/>
    <property type="evidence" value="ECO:0007669"/>
    <property type="project" value="TreeGrafter"/>
</dbReference>
<keyword evidence="3" id="KW-0805">Transcription regulation</keyword>
<keyword evidence="2" id="KW-0902">Two-component regulatory system</keyword>
<organism evidence="8 9">
    <name type="scientific">Bifidobacterium adolescentis JCM 15918</name>
    <dbReference type="NCBI Taxonomy" id="1437612"/>
    <lineage>
        <taxon>Bacteria</taxon>
        <taxon>Bacillati</taxon>
        <taxon>Actinomycetota</taxon>
        <taxon>Actinomycetes</taxon>
        <taxon>Bifidobacteriales</taxon>
        <taxon>Bifidobacteriaceae</taxon>
        <taxon>Bifidobacterium</taxon>
    </lineage>
</organism>
<evidence type="ECO:0000259" key="7">
    <source>
        <dbReference type="PROSITE" id="PS50110"/>
    </source>
</evidence>
<proteinExistence type="predicted"/>
<keyword evidence="5" id="KW-0804">Transcription</keyword>
<dbReference type="Gene3D" id="3.40.50.2300">
    <property type="match status" value="1"/>
</dbReference>
<evidence type="ECO:0000256" key="3">
    <source>
        <dbReference type="ARBA" id="ARBA00023015"/>
    </source>
</evidence>
<protein>
    <submittedName>
        <fullName evidence="8">Two-component response regulator</fullName>
    </submittedName>
</protein>
<dbReference type="InterPro" id="IPR007492">
    <property type="entry name" value="LytTR_DNA-bd_dom"/>
</dbReference>